<reference evidence="4 5" key="1">
    <citation type="journal article" date="2016" name="Nat. Commun.">
        <title>Thousands of microbial genomes shed light on interconnected biogeochemical processes in an aquifer system.</title>
        <authorList>
            <person name="Anantharaman K."/>
            <person name="Brown C.T."/>
            <person name="Hug L.A."/>
            <person name="Sharon I."/>
            <person name="Castelle C.J."/>
            <person name="Probst A.J."/>
            <person name="Thomas B.C."/>
            <person name="Singh A."/>
            <person name="Wilkins M.J."/>
            <person name="Karaoz U."/>
            <person name="Brodie E.L."/>
            <person name="Williams K.H."/>
            <person name="Hubbard S.S."/>
            <person name="Banfield J.F."/>
        </authorList>
    </citation>
    <scope>NUCLEOTIDE SEQUENCE [LARGE SCALE GENOMIC DNA]</scope>
</reference>
<feature type="signal peptide" evidence="3">
    <location>
        <begin position="1"/>
        <end position="35"/>
    </location>
</feature>
<keyword evidence="3" id="KW-0732">Signal</keyword>
<organism evidence="4 5">
    <name type="scientific">candidate division WWE3 bacterium RIFOXYB1_FULL_42_27</name>
    <dbReference type="NCBI Taxonomy" id="1802638"/>
    <lineage>
        <taxon>Bacteria</taxon>
        <taxon>Katanobacteria</taxon>
    </lineage>
</organism>
<feature type="chain" id="PRO_5017815194" description="DUF5667 domain-containing protein" evidence="3">
    <location>
        <begin position="36"/>
        <end position="244"/>
    </location>
</feature>
<sequence>MRIDFFYKGGVNMKKVYISIFSVALVALLTVTARAASNQGSGSQGTGQVMQGSGTTQPVQNQNQVQTQNQGEEQQLQVGTQEQQGTDTQKSVGNNSQGAGSGAQRVLNDSMSSVAQQVQKLLSTQSAAGGIGDQVREWAKTQDQSQIRIQAHVTKIESKTGLARSLFGPNYGLLNALKQEMQQNQVRVQQLEELKLKLTNPTDITNVQEMIALLQQESTALQEKISSEEAAGGVFGWLVKLFTE</sequence>
<evidence type="ECO:0000313" key="4">
    <source>
        <dbReference type="EMBL" id="OGC64100.1"/>
    </source>
</evidence>
<gene>
    <name evidence="4" type="ORF">A2399_02185</name>
</gene>
<keyword evidence="1" id="KW-0175">Coiled coil</keyword>
<dbReference type="AlphaFoldDB" id="A0A1F4W426"/>
<name>A0A1F4W426_UNCKA</name>
<feature type="compositionally biased region" description="Polar residues" evidence="2">
    <location>
        <begin position="86"/>
        <end position="98"/>
    </location>
</feature>
<evidence type="ECO:0008006" key="6">
    <source>
        <dbReference type="Google" id="ProtNLM"/>
    </source>
</evidence>
<proteinExistence type="predicted"/>
<evidence type="ECO:0000256" key="2">
    <source>
        <dbReference type="SAM" id="MobiDB-lite"/>
    </source>
</evidence>
<accession>A0A1F4W426</accession>
<comment type="caution">
    <text evidence="4">The sequence shown here is derived from an EMBL/GenBank/DDBJ whole genome shotgun (WGS) entry which is preliminary data.</text>
</comment>
<protein>
    <recommendedName>
        <fullName evidence="6">DUF5667 domain-containing protein</fullName>
    </recommendedName>
</protein>
<evidence type="ECO:0000313" key="5">
    <source>
        <dbReference type="Proteomes" id="UP000177955"/>
    </source>
</evidence>
<feature type="region of interest" description="Disordered" evidence="2">
    <location>
        <begin position="37"/>
        <end position="105"/>
    </location>
</feature>
<evidence type="ECO:0000256" key="3">
    <source>
        <dbReference type="SAM" id="SignalP"/>
    </source>
</evidence>
<dbReference type="EMBL" id="MEVV01000001">
    <property type="protein sequence ID" value="OGC64100.1"/>
    <property type="molecule type" value="Genomic_DNA"/>
</dbReference>
<feature type="compositionally biased region" description="Low complexity" evidence="2">
    <location>
        <begin position="37"/>
        <end position="85"/>
    </location>
</feature>
<dbReference type="Proteomes" id="UP000177955">
    <property type="component" value="Unassembled WGS sequence"/>
</dbReference>
<evidence type="ECO:0000256" key="1">
    <source>
        <dbReference type="SAM" id="Coils"/>
    </source>
</evidence>
<feature type="coiled-coil region" evidence="1">
    <location>
        <begin position="174"/>
        <end position="231"/>
    </location>
</feature>